<organism evidence="2 3">
    <name type="scientific">Dactylosporangium darangshiense</name>
    <dbReference type="NCBI Taxonomy" id="579108"/>
    <lineage>
        <taxon>Bacteria</taxon>
        <taxon>Bacillati</taxon>
        <taxon>Actinomycetota</taxon>
        <taxon>Actinomycetes</taxon>
        <taxon>Micromonosporales</taxon>
        <taxon>Micromonosporaceae</taxon>
        <taxon>Dactylosporangium</taxon>
    </lineage>
</organism>
<reference evidence="3" key="1">
    <citation type="journal article" date="2019" name="Int. J. Syst. Evol. Microbiol.">
        <title>The Global Catalogue of Microorganisms (GCM) 10K type strain sequencing project: providing services to taxonomists for standard genome sequencing and annotation.</title>
        <authorList>
            <consortium name="The Broad Institute Genomics Platform"/>
            <consortium name="The Broad Institute Genome Sequencing Center for Infectious Disease"/>
            <person name="Wu L."/>
            <person name="Ma J."/>
        </authorList>
    </citation>
    <scope>NUCLEOTIDE SEQUENCE [LARGE SCALE GENOMIC DNA]</scope>
    <source>
        <strain evidence="3">JCM 17441</strain>
    </source>
</reference>
<keyword evidence="3" id="KW-1185">Reference proteome</keyword>
<evidence type="ECO:0000313" key="3">
    <source>
        <dbReference type="Proteomes" id="UP001500620"/>
    </source>
</evidence>
<dbReference type="RefSeq" id="WP_345128736.1">
    <property type="nucleotide sequence ID" value="NZ_BAABAT010000010.1"/>
</dbReference>
<name>A0ABP8DAI3_9ACTN</name>
<accession>A0ABP8DAI3</accession>
<dbReference type="GO" id="GO:0004519">
    <property type="term" value="F:endonuclease activity"/>
    <property type="evidence" value="ECO:0007669"/>
    <property type="project" value="UniProtKB-KW"/>
</dbReference>
<keyword evidence="2" id="KW-0378">Hydrolase</keyword>
<gene>
    <name evidence="2" type="ORF">GCM10022255_041400</name>
</gene>
<sequence>MSDASWHHTPDLVERLVETIPILVKSKQQTLDFFRSAGIPEAMLRDMQSTVDSDPQAISKYYIARTVVRQLNEGGDRFLAQRREVVRRVTQWEDFSLSWPNEQDKARGLVAAVRQMVDVRDAFTRMQRERDRERQARIRQQETKLEEQRLRRNARSNLRTRIVDLQRSANAQLRGSQVEKLLADLCQIEGIQVREPFEVRNAGTPEEQIDGVVSCDGHIYLVEVKWWSAPIDIAPMSSHLFRLFRRPDARGLFISNSGYTEAAIRACRDVLSQKMMVLAELNELIFLLEGDRSVEDWIREKSSIVLAEREPFRLILGN</sequence>
<dbReference type="InterPro" id="IPR007560">
    <property type="entry name" value="Restrct_endonuc_IV_Mrr"/>
</dbReference>
<dbReference type="InterPro" id="IPR011335">
    <property type="entry name" value="Restrct_endonuc-II-like"/>
</dbReference>
<proteinExistence type="predicted"/>
<evidence type="ECO:0000259" key="1">
    <source>
        <dbReference type="Pfam" id="PF04471"/>
    </source>
</evidence>
<feature type="domain" description="Restriction endonuclease type IV Mrr" evidence="1">
    <location>
        <begin position="172"/>
        <end position="284"/>
    </location>
</feature>
<dbReference type="Proteomes" id="UP001500620">
    <property type="component" value="Unassembled WGS sequence"/>
</dbReference>
<dbReference type="SUPFAM" id="SSF52980">
    <property type="entry name" value="Restriction endonuclease-like"/>
    <property type="match status" value="1"/>
</dbReference>
<evidence type="ECO:0000313" key="2">
    <source>
        <dbReference type="EMBL" id="GAA4250897.1"/>
    </source>
</evidence>
<keyword evidence="2" id="KW-0540">Nuclease</keyword>
<dbReference type="EMBL" id="BAABAT010000010">
    <property type="protein sequence ID" value="GAA4250897.1"/>
    <property type="molecule type" value="Genomic_DNA"/>
</dbReference>
<keyword evidence="2" id="KW-0255">Endonuclease</keyword>
<protein>
    <submittedName>
        <fullName evidence="2">Restriction endonuclease</fullName>
    </submittedName>
</protein>
<comment type="caution">
    <text evidence="2">The sequence shown here is derived from an EMBL/GenBank/DDBJ whole genome shotgun (WGS) entry which is preliminary data.</text>
</comment>
<dbReference type="Pfam" id="PF04471">
    <property type="entry name" value="Mrr_cat"/>
    <property type="match status" value="1"/>
</dbReference>